<dbReference type="PANTHER" id="PTHR36113">
    <property type="entry name" value="LYASE, PUTATIVE-RELATED-RELATED"/>
    <property type="match status" value="1"/>
</dbReference>
<dbReference type="SUPFAM" id="SSF54593">
    <property type="entry name" value="Glyoxalase/Bleomycin resistance protein/Dihydroxybiphenyl dioxygenase"/>
    <property type="match status" value="1"/>
</dbReference>
<dbReference type="InterPro" id="IPR037523">
    <property type="entry name" value="VOC_core"/>
</dbReference>
<dbReference type="EMBL" id="BMIN01000009">
    <property type="protein sequence ID" value="GGD14904.1"/>
    <property type="molecule type" value="Genomic_DNA"/>
</dbReference>
<keyword evidence="4" id="KW-1185">Reference proteome</keyword>
<dbReference type="Proteomes" id="UP000642571">
    <property type="component" value="Unassembled WGS sequence"/>
</dbReference>
<dbReference type="InterPro" id="IPR004360">
    <property type="entry name" value="Glyas_Fos-R_dOase_dom"/>
</dbReference>
<protein>
    <recommendedName>
        <fullName evidence="2">VOC domain-containing protein</fullName>
    </recommendedName>
</protein>
<dbReference type="InterPro" id="IPR029068">
    <property type="entry name" value="Glyas_Bleomycin-R_OHBP_Dase"/>
</dbReference>
<evidence type="ECO:0000313" key="4">
    <source>
        <dbReference type="Proteomes" id="UP000642571"/>
    </source>
</evidence>
<comment type="caution">
    <text evidence="3">The sequence shown here is derived from an EMBL/GenBank/DDBJ whole genome shotgun (WGS) entry which is preliminary data.</text>
</comment>
<dbReference type="InterPro" id="IPR051332">
    <property type="entry name" value="Fosfomycin_Res_Enzymes"/>
</dbReference>
<name>A0ABQ1Q698_9BACI</name>
<dbReference type="PROSITE" id="PS51819">
    <property type="entry name" value="VOC"/>
    <property type="match status" value="1"/>
</dbReference>
<reference evidence="4" key="1">
    <citation type="journal article" date="2019" name="Int. J. Syst. Evol. Microbiol.">
        <title>The Global Catalogue of Microorganisms (GCM) 10K type strain sequencing project: providing services to taxonomists for standard genome sequencing and annotation.</title>
        <authorList>
            <consortium name="The Broad Institute Genomics Platform"/>
            <consortium name="The Broad Institute Genome Sequencing Center for Infectious Disease"/>
            <person name="Wu L."/>
            <person name="Ma J."/>
        </authorList>
    </citation>
    <scope>NUCLEOTIDE SEQUENCE [LARGE SCALE GENOMIC DNA]</scope>
    <source>
        <strain evidence="4">CGMCC 1.15353</strain>
    </source>
</reference>
<evidence type="ECO:0000256" key="1">
    <source>
        <dbReference type="ARBA" id="ARBA00022723"/>
    </source>
</evidence>
<organism evidence="3 4">
    <name type="scientific">Pontibacillus salipaludis</name>
    <dbReference type="NCBI Taxonomy" id="1697394"/>
    <lineage>
        <taxon>Bacteria</taxon>
        <taxon>Bacillati</taxon>
        <taxon>Bacillota</taxon>
        <taxon>Bacilli</taxon>
        <taxon>Bacillales</taxon>
        <taxon>Bacillaceae</taxon>
        <taxon>Pontibacillus</taxon>
    </lineage>
</organism>
<keyword evidence="1" id="KW-0479">Metal-binding</keyword>
<dbReference type="PANTHER" id="PTHR36113:SF6">
    <property type="entry name" value="FOSFOMYCIN RESISTANCE PROTEIN FOSX"/>
    <property type="match status" value="1"/>
</dbReference>
<accession>A0ABQ1Q698</accession>
<dbReference type="CDD" id="cd07242">
    <property type="entry name" value="VOC_BsYqjT"/>
    <property type="match status" value="1"/>
</dbReference>
<dbReference type="RefSeq" id="WP_188653906.1">
    <property type="nucleotide sequence ID" value="NZ_BMIN01000009.1"/>
</dbReference>
<evidence type="ECO:0000259" key="2">
    <source>
        <dbReference type="PROSITE" id="PS51819"/>
    </source>
</evidence>
<dbReference type="Gene3D" id="3.10.180.10">
    <property type="entry name" value="2,3-Dihydroxybiphenyl 1,2-Dioxygenase, domain 1"/>
    <property type="match status" value="1"/>
</dbReference>
<gene>
    <name evidence="3" type="primary">yqjT</name>
    <name evidence="3" type="ORF">GCM10011389_23190</name>
</gene>
<evidence type="ECO:0000313" key="3">
    <source>
        <dbReference type="EMBL" id="GGD14904.1"/>
    </source>
</evidence>
<sequence>MKKGLLHHIELYVSNLEDSKKFWGWFLGELGYEIYQNWDSGQSYKLGDTYLVFVQAEERYKDIPYHRCRVGLNHLAFHATSKEQVDRMTINLREKGISILYEDKHPYAGGEDYYAVYFEDPDRIKVELVAPE</sequence>
<feature type="domain" description="VOC" evidence="2">
    <location>
        <begin position="5"/>
        <end position="131"/>
    </location>
</feature>
<dbReference type="Pfam" id="PF00903">
    <property type="entry name" value="Glyoxalase"/>
    <property type="match status" value="1"/>
</dbReference>
<proteinExistence type="predicted"/>